<dbReference type="InterPro" id="IPR010921">
    <property type="entry name" value="Trp_repressor/repl_initiator"/>
</dbReference>
<gene>
    <name evidence="5" type="ORF">JTE90_007251</name>
</gene>
<dbReference type="Pfam" id="PF03221">
    <property type="entry name" value="HTH_Tnp_Tc5"/>
    <property type="match status" value="1"/>
</dbReference>
<dbReference type="SUPFAM" id="SSF46689">
    <property type="entry name" value="Homeodomain-like"/>
    <property type="match status" value="1"/>
</dbReference>
<comment type="caution">
    <text evidence="5">The sequence shown here is derived from an EMBL/GenBank/DDBJ whole genome shotgun (WGS) entry which is preliminary data.</text>
</comment>
<organism evidence="5 6">
    <name type="scientific">Oedothorax gibbosus</name>
    <dbReference type="NCBI Taxonomy" id="931172"/>
    <lineage>
        <taxon>Eukaryota</taxon>
        <taxon>Metazoa</taxon>
        <taxon>Ecdysozoa</taxon>
        <taxon>Arthropoda</taxon>
        <taxon>Chelicerata</taxon>
        <taxon>Arachnida</taxon>
        <taxon>Araneae</taxon>
        <taxon>Araneomorphae</taxon>
        <taxon>Entelegynae</taxon>
        <taxon>Araneoidea</taxon>
        <taxon>Linyphiidae</taxon>
        <taxon>Erigoninae</taxon>
        <taxon>Oedothorax</taxon>
    </lineage>
</organism>
<evidence type="ECO:0000256" key="2">
    <source>
        <dbReference type="ARBA" id="ARBA00023125"/>
    </source>
</evidence>
<reference evidence="5 6" key="1">
    <citation type="journal article" date="2022" name="Nat. Ecol. Evol.">
        <title>A masculinizing supergene underlies an exaggerated male reproductive morph in a spider.</title>
        <authorList>
            <person name="Hendrickx F."/>
            <person name="De Corte Z."/>
            <person name="Sonet G."/>
            <person name="Van Belleghem S.M."/>
            <person name="Kostlbacher S."/>
            <person name="Vangestel C."/>
        </authorList>
    </citation>
    <scope>NUCLEOTIDE SEQUENCE [LARGE SCALE GENOMIC DNA]</scope>
    <source>
        <strain evidence="5">W744_W776</strain>
    </source>
</reference>
<feature type="domain" description="Brinker DNA-binding" evidence="4">
    <location>
        <begin position="6"/>
        <end position="53"/>
    </location>
</feature>
<protein>
    <recommendedName>
        <fullName evidence="7">HTH CENPB-type domain-containing protein</fullName>
    </recommendedName>
</protein>
<dbReference type="InterPro" id="IPR018586">
    <property type="entry name" value="Brinker_DNA-bd"/>
</dbReference>
<dbReference type="GO" id="GO:0043565">
    <property type="term" value="F:sequence-specific DNA binding"/>
    <property type="evidence" value="ECO:0007669"/>
    <property type="project" value="InterPro"/>
</dbReference>
<dbReference type="SUPFAM" id="SSF48295">
    <property type="entry name" value="TrpR-like"/>
    <property type="match status" value="1"/>
</dbReference>
<accession>A0AAV6VNA2</accession>
<dbReference type="Proteomes" id="UP000827092">
    <property type="component" value="Unassembled WGS sequence"/>
</dbReference>
<evidence type="ECO:0000259" key="4">
    <source>
        <dbReference type="Pfam" id="PF09607"/>
    </source>
</evidence>
<sequence length="157" mass="17620">MDRRKRFSYEASFKLKVVLRAEEANNMVAAREFGVNEKSFREWRKLKGVLKKSKKTAKAARGKAAQFPDLDKAVLTWVLESRQKGHIVTRTAIRLKALHLAKTVVKNHPGGEFRGFGWLVLTFHGAVWTFSSATDQDCPEVAQTTGREDSSLSKGGD</sequence>
<evidence type="ECO:0000313" key="6">
    <source>
        <dbReference type="Proteomes" id="UP000827092"/>
    </source>
</evidence>
<dbReference type="GO" id="GO:0005634">
    <property type="term" value="C:nucleus"/>
    <property type="evidence" value="ECO:0007669"/>
    <property type="project" value="UniProtKB-SubCell"/>
</dbReference>
<evidence type="ECO:0000313" key="5">
    <source>
        <dbReference type="EMBL" id="KAG8197513.1"/>
    </source>
</evidence>
<dbReference type="Pfam" id="PF09607">
    <property type="entry name" value="BrkDBD"/>
    <property type="match status" value="1"/>
</dbReference>
<evidence type="ECO:0008006" key="7">
    <source>
        <dbReference type="Google" id="ProtNLM"/>
    </source>
</evidence>
<evidence type="ECO:0000256" key="1">
    <source>
        <dbReference type="ARBA" id="ARBA00004123"/>
    </source>
</evidence>
<dbReference type="InterPro" id="IPR006600">
    <property type="entry name" value="HTH_CenpB_DNA-bd_dom"/>
</dbReference>
<evidence type="ECO:0000259" key="3">
    <source>
        <dbReference type="Pfam" id="PF03221"/>
    </source>
</evidence>
<keyword evidence="6" id="KW-1185">Reference proteome</keyword>
<dbReference type="EMBL" id="JAFNEN010000054">
    <property type="protein sequence ID" value="KAG8197513.1"/>
    <property type="molecule type" value="Genomic_DNA"/>
</dbReference>
<keyword evidence="2" id="KW-0238">DNA-binding</keyword>
<comment type="subcellular location">
    <subcellularLocation>
        <location evidence="1">Nucleus</location>
    </subcellularLocation>
</comment>
<feature type="domain" description="HTH CENPB-type" evidence="3">
    <location>
        <begin position="67"/>
        <end position="105"/>
    </location>
</feature>
<name>A0AAV6VNA2_9ARAC</name>
<dbReference type="AlphaFoldDB" id="A0AAV6VNA2"/>
<dbReference type="InterPro" id="IPR009057">
    <property type="entry name" value="Homeodomain-like_sf"/>
</dbReference>
<dbReference type="Gene3D" id="1.10.10.60">
    <property type="entry name" value="Homeodomain-like"/>
    <property type="match status" value="1"/>
</dbReference>
<proteinExistence type="predicted"/>